<keyword evidence="3" id="KW-0378">Hydrolase</keyword>
<dbReference type="PANTHER" id="PTHR44757:SF2">
    <property type="entry name" value="BIOFILM ARCHITECTURE MAINTENANCE PROTEIN MBAA"/>
    <property type="match status" value="1"/>
</dbReference>
<dbReference type="Gene3D" id="3.30.70.270">
    <property type="match status" value="1"/>
</dbReference>
<dbReference type="EC" id="3.1.4.52" evidence="3"/>
<comment type="caution">
    <text evidence="3">The sequence shown here is derived from an EMBL/GenBank/DDBJ whole genome shotgun (WGS) entry which is preliminary data.</text>
</comment>
<gene>
    <name evidence="3" type="primary">gmr_176</name>
    <name evidence="3" type="ORF">GALL_367470</name>
</gene>
<dbReference type="PROSITE" id="PS50887">
    <property type="entry name" value="GGDEF"/>
    <property type="match status" value="1"/>
</dbReference>
<reference evidence="3" key="1">
    <citation type="submission" date="2016-10" db="EMBL/GenBank/DDBJ databases">
        <title>Sequence of Gallionella enrichment culture.</title>
        <authorList>
            <person name="Poehlein A."/>
            <person name="Muehling M."/>
            <person name="Daniel R."/>
        </authorList>
    </citation>
    <scope>NUCLEOTIDE SEQUENCE</scope>
</reference>
<dbReference type="SUPFAM" id="SSF55073">
    <property type="entry name" value="Nucleotide cyclase"/>
    <property type="match status" value="1"/>
</dbReference>
<feature type="domain" description="GGDEF" evidence="2">
    <location>
        <begin position="14"/>
        <end position="147"/>
    </location>
</feature>
<dbReference type="SMART" id="SM00052">
    <property type="entry name" value="EAL"/>
    <property type="match status" value="1"/>
</dbReference>
<organism evidence="3">
    <name type="scientific">mine drainage metagenome</name>
    <dbReference type="NCBI Taxonomy" id="410659"/>
    <lineage>
        <taxon>unclassified sequences</taxon>
        <taxon>metagenomes</taxon>
        <taxon>ecological metagenomes</taxon>
    </lineage>
</organism>
<dbReference type="SUPFAM" id="SSF141868">
    <property type="entry name" value="EAL domain-like"/>
    <property type="match status" value="1"/>
</dbReference>
<protein>
    <submittedName>
        <fullName evidence="3">Cyclic di-GMP phosphodiesterase Gmr</fullName>
        <ecNumber evidence="3">3.1.4.52</ecNumber>
    </submittedName>
</protein>
<sequence>MIEAALNRAQRAGSLVGLLFVDLDHFKTVNDTLGHAAGDEVLRETARRMRGTARAGDTVGRLGGDEFVVLVEAPDSEADVIGLAERLVSAISAPVRTGGREVVVTASIGVAVVRDGDTDADLLLYEADAAAYRAKARGRGRAEIFDDALRREHLARVELEADIRTGLDLGQFVLYYQPIVEVVSRGTASYEALVQWKRPGHGLVGPEEFIATAELSNLICDLGRWVLGEATRQIAEWNTTRASDLTVAVKISARHLASAEILSDVTSALDAARLPADRLVLEVTETMLVDQPMALAHLRALQELGVEISIDDFGTGYTSIGQMQDLSVDSIKIDRSLVASSDPGADELVRLVIHAAHAFGLTVVGEGVELETQLTSLEQAQCDFAQGFLFAHPQPASGLAFGLESPSEPVAAPGFVKMIEAGGR</sequence>
<dbReference type="InterPro" id="IPR043128">
    <property type="entry name" value="Rev_trsase/Diguanyl_cyclase"/>
</dbReference>
<name>A0A1J5QCZ9_9ZZZZ</name>
<dbReference type="Pfam" id="PF00563">
    <property type="entry name" value="EAL"/>
    <property type="match status" value="1"/>
</dbReference>
<dbReference type="CDD" id="cd01948">
    <property type="entry name" value="EAL"/>
    <property type="match status" value="1"/>
</dbReference>
<accession>A0A1J5QCZ9</accession>
<evidence type="ECO:0000313" key="3">
    <source>
        <dbReference type="EMBL" id="OIQ81489.1"/>
    </source>
</evidence>
<feature type="domain" description="EAL" evidence="1">
    <location>
        <begin position="156"/>
        <end position="407"/>
    </location>
</feature>
<dbReference type="PANTHER" id="PTHR44757">
    <property type="entry name" value="DIGUANYLATE CYCLASE DGCP"/>
    <property type="match status" value="1"/>
</dbReference>
<dbReference type="SMART" id="SM00267">
    <property type="entry name" value="GGDEF"/>
    <property type="match status" value="1"/>
</dbReference>
<dbReference type="InterPro" id="IPR001633">
    <property type="entry name" value="EAL_dom"/>
</dbReference>
<dbReference type="GO" id="GO:0071111">
    <property type="term" value="F:cyclic-guanylate-specific phosphodiesterase activity"/>
    <property type="evidence" value="ECO:0007669"/>
    <property type="project" value="UniProtKB-EC"/>
</dbReference>
<dbReference type="InterPro" id="IPR035919">
    <property type="entry name" value="EAL_sf"/>
</dbReference>
<dbReference type="AlphaFoldDB" id="A0A1J5QCZ9"/>
<evidence type="ECO:0000259" key="1">
    <source>
        <dbReference type="PROSITE" id="PS50883"/>
    </source>
</evidence>
<dbReference type="InterPro" id="IPR029787">
    <property type="entry name" value="Nucleotide_cyclase"/>
</dbReference>
<dbReference type="Gene3D" id="3.20.20.450">
    <property type="entry name" value="EAL domain"/>
    <property type="match status" value="1"/>
</dbReference>
<dbReference type="EMBL" id="MLJW01000919">
    <property type="protein sequence ID" value="OIQ81489.1"/>
    <property type="molecule type" value="Genomic_DNA"/>
</dbReference>
<dbReference type="Pfam" id="PF00990">
    <property type="entry name" value="GGDEF"/>
    <property type="match status" value="1"/>
</dbReference>
<dbReference type="NCBIfam" id="TIGR00254">
    <property type="entry name" value="GGDEF"/>
    <property type="match status" value="1"/>
</dbReference>
<dbReference type="CDD" id="cd01949">
    <property type="entry name" value="GGDEF"/>
    <property type="match status" value="1"/>
</dbReference>
<dbReference type="InterPro" id="IPR052155">
    <property type="entry name" value="Biofilm_reg_signaling"/>
</dbReference>
<proteinExistence type="predicted"/>
<evidence type="ECO:0000259" key="2">
    <source>
        <dbReference type="PROSITE" id="PS50887"/>
    </source>
</evidence>
<dbReference type="InterPro" id="IPR000160">
    <property type="entry name" value="GGDEF_dom"/>
</dbReference>
<dbReference type="PROSITE" id="PS50883">
    <property type="entry name" value="EAL"/>
    <property type="match status" value="1"/>
</dbReference>